<keyword evidence="2" id="KW-1185">Reference proteome</keyword>
<organism evidence="1 2">
    <name type="scientific">Sulfurirhabdus autotrophica</name>
    <dbReference type="NCBI Taxonomy" id="1706046"/>
    <lineage>
        <taxon>Bacteria</taxon>
        <taxon>Pseudomonadati</taxon>
        <taxon>Pseudomonadota</taxon>
        <taxon>Betaproteobacteria</taxon>
        <taxon>Nitrosomonadales</taxon>
        <taxon>Sulfuricellaceae</taxon>
        <taxon>Sulfurirhabdus</taxon>
    </lineage>
</organism>
<reference evidence="1 2" key="1">
    <citation type="submission" date="2019-03" db="EMBL/GenBank/DDBJ databases">
        <title>Genomic Encyclopedia of Type Strains, Phase IV (KMG-IV): sequencing the most valuable type-strain genomes for metagenomic binning, comparative biology and taxonomic classification.</title>
        <authorList>
            <person name="Goeker M."/>
        </authorList>
    </citation>
    <scope>NUCLEOTIDE SEQUENCE [LARGE SCALE GENOMIC DNA]</scope>
    <source>
        <strain evidence="1 2">DSM 100309</strain>
    </source>
</reference>
<dbReference type="EMBL" id="SMCO01000027">
    <property type="protein sequence ID" value="TCV81074.1"/>
    <property type="molecule type" value="Genomic_DNA"/>
</dbReference>
<dbReference type="AlphaFoldDB" id="A0A4R3XUM2"/>
<dbReference type="Proteomes" id="UP000295367">
    <property type="component" value="Unassembled WGS sequence"/>
</dbReference>
<evidence type="ECO:0000313" key="1">
    <source>
        <dbReference type="EMBL" id="TCV81074.1"/>
    </source>
</evidence>
<name>A0A4R3XUM2_9PROT</name>
<proteinExistence type="predicted"/>
<sequence length="63" mass="7297">MMTDEEFNELLNRLFQLGSNDGDLGAEYWNKVIRQLKEMRVLAQVQAYEEAKMAALDESLSKD</sequence>
<dbReference type="RefSeq" id="WP_124944945.1">
    <property type="nucleotide sequence ID" value="NZ_BHVT01000005.1"/>
</dbReference>
<dbReference type="OrthoDB" id="9026149at2"/>
<accession>A0A4R3XUM2</accession>
<protein>
    <submittedName>
        <fullName evidence="1">Uncharacterized protein</fullName>
    </submittedName>
</protein>
<gene>
    <name evidence="1" type="ORF">EDC63_12732</name>
</gene>
<evidence type="ECO:0000313" key="2">
    <source>
        <dbReference type="Proteomes" id="UP000295367"/>
    </source>
</evidence>
<comment type="caution">
    <text evidence="1">The sequence shown here is derived from an EMBL/GenBank/DDBJ whole genome shotgun (WGS) entry which is preliminary data.</text>
</comment>